<proteinExistence type="predicted"/>
<dbReference type="EMBL" id="JACMRX010000004">
    <property type="protein sequence ID" value="KAF7990528.1"/>
    <property type="molecule type" value="Genomic_DNA"/>
</dbReference>
<dbReference type="Proteomes" id="UP000639338">
    <property type="component" value="Unassembled WGS sequence"/>
</dbReference>
<reference evidence="1 2" key="1">
    <citation type="submission" date="2020-08" db="EMBL/GenBank/DDBJ databases">
        <title>Aphidius gifuensis genome sequencing and assembly.</title>
        <authorList>
            <person name="Du Z."/>
        </authorList>
    </citation>
    <scope>NUCLEOTIDE SEQUENCE [LARGE SCALE GENOMIC DNA]</scope>
    <source>
        <strain evidence="1">YNYX2018</strain>
        <tissue evidence="1">Adults</tissue>
    </source>
</reference>
<keyword evidence="2" id="KW-1185">Reference proteome</keyword>
<name>A0A835CQT1_APHGI</name>
<gene>
    <name evidence="1" type="ORF">HCN44_000333</name>
</gene>
<comment type="caution">
    <text evidence="1">The sequence shown here is derived from an EMBL/GenBank/DDBJ whole genome shotgun (WGS) entry which is preliminary data.</text>
</comment>
<dbReference type="AlphaFoldDB" id="A0A835CQT1"/>
<organism evidence="1 2">
    <name type="scientific">Aphidius gifuensis</name>
    <name type="common">Parasitoid wasp</name>
    <dbReference type="NCBI Taxonomy" id="684658"/>
    <lineage>
        <taxon>Eukaryota</taxon>
        <taxon>Metazoa</taxon>
        <taxon>Ecdysozoa</taxon>
        <taxon>Arthropoda</taxon>
        <taxon>Hexapoda</taxon>
        <taxon>Insecta</taxon>
        <taxon>Pterygota</taxon>
        <taxon>Neoptera</taxon>
        <taxon>Endopterygota</taxon>
        <taxon>Hymenoptera</taxon>
        <taxon>Apocrita</taxon>
        <taxon>Ichneumonoidea</taxon>
        <taxon>Braconidae</taxon>
        <taxon>Aphidiinae</taxon>
        <taxon>Aphidius</taxon>
    </lineage>
</organism>
<accession>A0A835CQT1</accession>
<evidence type="ECO:0000313" key="1">
    <source>
        <dbReference type="EMBL" id="KAF7990528.1"/>
    </source>
</evidence>
<sequence length="145" mass="16762">MPANHVKRSIEDEQEFQTLRRLRNNVAPRKRTQKIALLSSSTKYNIEDVQEFHIGEMNCNPGKIIQAVTCLHNYLQIPDIGVDEYGPESMLDQDERAASPTNITAFQDVTKFSTNYASEDAKKIRSEYCRYFNQEGAVPWQYDHC</sequence>
<protein>
    <submittedName>
        <fullName evidence="1">Uncharacterized protein</fullName>
    </submittedName>
</protein>
<evidence type="ECO:0000313" key="2">
    <source>
        <dbReference type="Proteomes" id="UP000639338"/>
    </source>
</evidence>